<dbReference type="AlphaFoldDB" id="A0AAX3M556"/>
<reference evidence="1 2" key="1">
    <citation type="submission" date="2023-02" db="EMBL/GenBank/DDBJ databases">
        <title>Genome sequence of Paenibacillus kyungheensis KACC 18744.</title>
        <authorList>
            <person name="Kim S."/>
            <person name="Heo J."/>
            <person name="Kwon S.-W."/>
        </authorList>
    </citation>
    <scope>NUCLEOTIDE SEQUENCE [LARGE SCALE GENOMIC DNA]</scope>
    <source>
        <strain evidence="1 2">KACC 18744</strain>
    </source>
</reference>
<dbReference type="RefSeq" id="WP_273615619.1">
    <property type="nucleotide sequence ID" value="NZ_CP117416.1"/>
</dbReference>
<keyword evidence="2" id="KW-1185">Reference proteome</keyword>
<dbReference type="KEGG" id="pka:PQ456_07865"/>
<dbReference type="EMBL" id="CP117416">
    <property type="protein sequence ID" value="WCT57410.1"/>
    <property type="molecule type" value="Genomic_DNA"/>
</dbReference>
<gene>
    <name evidence="1" type="ORF">PQ456_07865</name>
</gene>
<sequence>MEYIKSFFEDEIYYFEVDDQQIAYRQIVVTDTDSKVSIAPDFMLAETEVEYESDEKIGVVEFEIAWESAISKYRKQWDYYKQRYLPGDSVTGVLRMFYPQGCIIQLDEHTYAIADRAMLPEQIDGLPLGIGIVIAGKVSGYDEQNLWVQLDQCTVDHI</sequence>
<proteinExistence type="predicted"/>
<dbReference type="Proteomes" id="UP001220509">
    <property type="component" value="Chromosome"/>
</dbReference>
<organism evidence="1 2">
    <name type="scientific">Paenibacillus kyungheensis</name>
    <dbReference type="NCBI Taxonomy" id="1452732"/>
    <lineage>
        <taxon>Bacteria</taxon>
        <taxon>Bacillati</taxon>
        <taxon>Bacillota</taxon>
        <taxon>Bacilli</taxon>
        <taxon>Bacillales</taxon>
        <taxon>Paenibacillaceae</taxon>
        <taxon>Paenibacillus</taxon>
    </lineage>
</organism>
<protein>
    <recommendedName>
        <fullName evidence="3">S1 motif domain-containing protein</fullName>
    </recommendedName>
</protein>
<accession>A0AAX3M556</accession>
<evidence type="ECO:0000313" key="2">
    <source>
        <dbReference type="Proteomes" id="UP001220509"/>
    </source>
</evidence>
<name>A0AAX3M556_9BACL</name>
<evidence type="ECO:0008006" key="3">
    <source>
        <dbReference type="Google" id="ProtNLM"/>
    </source>
</evidence>
<evidence type="ECO:0000313" key="1">
    <source>
        <dbReference type="EMBL" id="WCT57410.1"/>
    </source>
</evidence>